<dbReference type="Gene3D" id="3.30.420.10">
    <property type="entry name" value="Ribonuclease H-like superfamily/Ribonuclease H"/>
    <property type="match status" value="1"/>
</dbReference>
<reference evidence="3 4" key="1">
    <citation type="submission" date="2022-01" db="EMBL/GenBank/DDBJ databases">
        <title>A high-quality chromosome-level genome assembly of rohu carp, Labeo rohita.</title>
        <authorList>
            <person name="Arick M.A. II"/>
            <person name="Hsu C.-Y."/>
            <person name="Magbanua Z."/>
            <person name="Pechanova O."/>
            <person name="Grover C."/>
            <person name="Miller E."/>
            <person name="Thrash A."/>
            <person name="Ezzel L."/>
            <person name="Alam S."/>
            <person name="Benzie J."/>
            <person name="Hamilton M."/>
            <person name="Karsi A."/>
            <person name="Lawrence M.L."/>
            <person name="Peterson D.G."/>
        </authorList>
    </citation>
    <scope>NUCLEOTIDE SEQUENCE [LARGE SCALE GENOMIC DNA]</scope>
    <source>
        <strain evidence="4">BAU-BD-2019</strain>
        <tissue evidence="3">Blood</tissue>
    </source>
</reference>
<dbReference type="EMBL" id="JACTAM010002639">
    <property type="protein sequence ID" value="KAI2644089.1"/>
    <property type="molecule type" value="Genomic_DNA"/>
</dbReference>
<feature type="region of interest" description="Disordered" evidence="1">
    <location>
        <begin position="476"/>
        <end position="507"/>
    </location>
</feature>
<evidence type="ECO:0000313" key="4">
    <source>
        <dbReference type="Proteomes" id="UP000830375"/>
    </source>
</evidence>
<dbReference type="InterPro" id="IPR001584">
    <property type="entry name" value="Integrase_cat-core"/>
</dbReference>
<gene>
    <name evidence="3" type="ORF">H4Q32_030674</name>
</gene>
<dbReference type="PANTHER" id="PTHR37984:SF15">
    <property type="entry name" value="INTEGRASE CATALYTIC DOMAIN-CONTAINING PROTEIN"/>
    <property type="match status" value="1"/>
</dbReference>
<name>A0ABQ8L126_LABRO</name>
<feature type="compositionally biased region" description="Basic residues" evidence="1">
    <location>
        <begin position="480"/>
        <end position="489"/>
    </location>
</feature>
<feature type="domain" description="Integrase catalytic" evidence="2">
    <location>
        <begin position="117"/>
        <end position="327"/>
    </location>
</feature>
<dbReference type="InterPro" id="IPR012337">
    <property type="entry name" value="RNaseH-like_sf"/>
</dbReference>
<dbReference type="PANTHER" id="PTHR37984">
    <property type="entry name" value="PROTEIN CBG26694"/>
    <property type="match status" value="1"/>
</dbReference>
<evidence type="ECO:0000259" key="2">
    <source>
        <dbReference type="PROSITE" id="PS50994"/>
    </source>
</evidence>
<dbReference type="PROSITE" id="PS50994">
    <property type="entry name" value="INTEGRASE"/>
    <property type="match status" value="1"/>
</dbReference>
<sequence length="507" mass="57900">MVWVTRSILFPFSELVVPGHLGSHSTYACLSRVLLPMFCRTVPERTYAEPAVTPWPPPPTTSQHTRFTVTRVLIAYTWFHSAPPYLRPWQSVPHRLVYRSLSDASSRPLFILLTGFPVFQPGLCVALQWAKAIWNANNNIINSYEQFTSHLTEVFSTTADAFTPNVYTFWVPYMNLRALDIQAADGLSRSSKLVNGGPVCTVMSPGKLVPLPIPQRPWSHIRVDFVNDLPNSEEEIVSDRGPQFISHIRKTFFKLLGVSVNLSSGYHPQTNGQTERKVQELGRYLWSYCQEDQHSWSRFLPWAEYTQNSLRQDTAGMTPFQCVLSYQPPLFPWTGEPSNVPAVDHWFRTSQRVWDSAHHHLQRAVRRHKRFADARRVDAPQYHPGDLVWLSTRDLRVPATLTPPELELNPLLPKSWTSLPSTWSTRFWTHDIKEVALNIWLNGRSMDRKNDPGWPEMMFSILLSYSISIQNHPDCPAPRGRGRPRHRVRVSGAVPGGGGNVRHTTAT</sequence>
<dbReference type="InterPro" id="IPR050951">
    <property type="entry name" value="Retrovirus_Pol_polyprotein"/>
</dbReference>
<organism evidence="3 4">
    <name type="scientific">Labeo rohita</name>
    <name type="common">Indian major carp</name>
    <name type="synonym">Cyprinus rohita</name>
    <dbReference type="NCBI Taxonomy" id="84645"/>
    <lineage>
        <taxon>Eukaryota</taxon>
        <taxon>Metazoa</taxon>
        <taxon>Chordata</taxon>
        <taxon>Craniata</taxon>
        <taxon>Vertebrata</taxon>
        <taxon>Euteleostomi</taxon>
        <taxon>Actinopterygii</taxon>
        <taxon>Neopterygii</taxon>
        <taxon>Teleostei</taxon>
        <taxon>Ostariophysi</taxon>
        <taxon>Cypriniformes</taxon>
        <taxon>Cyprinidae</taxon>
        <taxon>Labeoninae</taxon>
        <taxon>Labeonini</taxon>
        <taxon>Labeo</taxon>
    </lineage>
</organism>
<accession>A0ABQ8L126</accession>
<dbReference type="PROSITE" id="PS51257">
    <property type="entry name" value="PROKAR_LIPOPROTEIN"/>
    <property type="match status" value="1"/>
</dbReference>
<dbReference type="Proteomes" id="UP000830375">
    <property type="component" value="Unassembled WGS sequence"/>
</dbReference>
<dbReference type="SUPFAM" id="SSF53098">
    <property type="entry name" value="Ribonuclease H-like"/>
    <property type="match status" value="1"/>
</dbReference>
<comment type="caution">
    <text evidence="3">The sequence shown here is derived from an EMBL/GenBank/DDBJ whole genome shotgun (WGS) entry which is preliminary data.</text>
</comment>
<evidence type="ECO:0000313" key="3">
    <source>
        <dbReference type="EMBL" id="KAI2644089.1"/>
    </source>
</evidence>
<protein>
    <submittedName>
        <fullName evidence="3">Transposon Tf2-11 polyprotein</fullName>
    </submittedName>
</protein>
<keyword evidence="4" id="KW-1185">Reference proteome</keyword>
<evidence type="ECO:0000256" key="1">
    <source>
        <dbReference type="SAM" id="MobiDB-lite"/>
    </source>
</evidence>
<dbReference type="InterPro" id="IPR036397">
    <property type="entry name" value="RNaseH_sf"/>
</dbReference>
<proteinExistence type="predicted"/>